<organism evidence="2 3">
    <name type="scientific">Acidithiobacillus ferrooxidans</name>
    <name type="common">Thiobacillus ferrooxidans</name>
    <dbReference type="NCBI Taxonomy" id="920"/>
    <lineage>
        <taxon>Bacteria</taxon>
        <taxon>Pseudomonadati</taxon>
        <taxon>Pseudomonadota</taxon>
        <taxon>Acidithiobacillia</taxon>
        <taxon>Acidithiobacillales</taxon>
        <taxon>Acidithiobacillaceae</taxon>
        <taxon>Acidithiobacillus</taxon>
    </lineage>
</organism>
<dbReference type="AlphaFoldDB" id="A0A179BHM2"/>
<keyword evidence="1" id="KW-0812">Transmembrane</keyword>
<gene>
    <name evidence="2" type="ORF">A4H96_07785</name>
</gene>
<accession>A0A179BHM2</accession>
<protein>
    <submittedName>
        <fullName evidence="2">Uncharacterized protein</fullName>
    </submittedName>
</protein>
<evidence type="ECO:0000313" key="3">
    <source>
        <dbReference type="Proteomes" id="UP000078302"/>
    </source>
</evidence>
<dbReference type="EMBL" id="LVXZ01000094">
    <property type="protein sequence ID" value="OAP91237.1"/>
    <property type="molecule type" value="Genomic_DNA"/>
</dbReference>
<sequence length="137" mass="14884">MRIRDFFKSSEPRTAWRRGLLMVFGGLLLIGIALGLRVLLTGPIAPSGVYHVTQIYGQGGFAEPLYLQTITVRRQGLILEGGSGGVVTGMHHIHHVNGPLVLICGAQDGGTVQAQISKNHHRIRVRLGQCLVEGRRS</sequence>
<keyword evidence="3" id="KW-1185">Reference proteome</keyword>
<dbReference type="Proteomes" id="UP000078302">
    <property type="component" value="Unassembled WGS sequence"/>
</dbReference>
<dbReference type="RefSeq" id="WP_064219067.1">
    <property type="nucleotide sequence ID" value="NZ_LVXZ01000094.1"/>
</dbReference>
<reference evidence="2 3" key="1">
    <citation type="submission" date="2016-04" db="EMBL/GenBank/DDBJ databases">
        <title>Acidithiobacillus ferrooxidans genome sequencing and assembly.</title>
        <authorList>
            <person name="Zhou Z."/>
        </authorList>
    </citation>
    <scope>NUCLEOTIDE SEQUENCE [LARGE SCALE GENOMIC DNA]</scope>
    <source>
        <strain evidence="2 3">BY0502</strain>
    </source>
</reference>
<proteinExistence type="predicted"/>
<evidence type="ECO:0000313" key="2">
    <source>
        <dbReference type="EMBL" id="OAP91237.1"/>
    </source>
</evidence>
<comment type="caution">
    <text evidence="2">The sequence shown here is derived from an EMBL/GenBank/DDBJ whole genome shotgun (WGS) entry which is preliminary data.</text>
</comment>
<keyword evidence="1" id="KW-0472">Membrane</keyword>
<feature type="transmembrane region" description="Helical" evidence="1">
    <location>
        <begin position="20"/>
        <end position="40"/>
    </location>
</feature>
<evidence type="ECO:0000256" key="1">
    <source>
        <dbReference type="SAM" id="Phobius"/>
    </source>
</evidence>
<name>A0A179BHM2_ACIFR</name>
<keyword evidence="1" id="KW-1133">Transmembrane helix</keyword>